<dbReference type="eggNOG" id="ENOG5033EFB">
    <property type="taxonomic scope" value="Bacteria"/>
</dbReference>
<evidence type="ECO:0000313" key="3">
    <source>
        <dbReference type="Proteomes" id="UP000000214"/>
    </source>
</evidence>
<dbReference type="HOGENOM" id="CLU_157925_1_0_11"/>
<evidence type="ECO:0000313" key="2">
    <source>
        <dbReference type="EMBL" id="AFV89289.1"/>
    </source>
</evidence>
<dbReference type="STRING" id="1171373.PACID_14750"/>
<dbReference type="KEGG" id="pbo:PACID_14750"/>
<feature type="transmembrane region" description="Helical" evidence="1">
    <location>
        <begin position="52"/>
        <end position="71"/>
    </location>
</feature>
<organism evidence="2 3">
    <name type="scientific">Acidipropionibacterium acidipropionici (strain ATCC 4875 / DSM 20272 / JCM 6432 / NBRC 12425 / NCIMB 8070 / 4)</name>
    <name type="common">Propionibacterium acidipropionici</name>
    <dbReference type="NCBI Taxonomy" id="1171373"/>
    <lineage>
        <taxon>Bacteria</taxon>
        <taxon>Bacillati</taxon>
        <taxon>Actinomycetota</taxon>
        <taxon>Actinomycetes</taxon>
        <taxon>Propionibacteriales</taxon>
        <taxon>Propionibacteriaceae</taxon>
        <taxon>Acidipropionibacterium</taxon>
    </lineage>
</organism>
<dbReference type="Proteomes" id="UP000000214">
    <property type="component" value="Chromosome"/>
</dbReference>
<name>K7RMW6_ACIA4</name>
<reference evidence="2 3" key="1">
    <citation type="journal article" date="2012" name="BMC Genomics">
        <title>The genome sequence of Propionibacterium acidipropionici provides insights into its biotechnological and industrial potential.</title>
        <authorList>
            <person name="Parizzi L.P."/>
            <person name="Grassi M.C."/>
            <person name="Llerena L.A."/>
            <person name="Carazzolle M.F."/>
            <person name="Queiroz V.L."/>
            <person name="Lunardi I."/>
            <person name="Zeidler A.F."/>
            <person name="Teixeira P.J."/>
            <person name="Mieczkowski P."/>
            <person name="Rincones J."/>
            <person name="Pereira G.A."/>
        </authorList>
    </citation>
    <scope>NUCLEOTIDE SEQUENCE [LARGE SCALE GENOMIC DNA]</scope>
    <source>
        <strain evidence="3">ATCC 4875 / DSM 20272 / JCM 6432 / NBRC 12425 / NCIMB 8070</strain>
    </source>
</reference>
<evidence type="ECO:0008006" key="4">
    <source>
        <dbReference type="Google" id="ProtNLM"/>
    </source>
</evidence>
<keyword evidence="1" id="KW-0812">Transmembrane</keyword>
<protein>
    <recommendedName>
        <fullName evidence="4">Conjugal transfer protein TrbC</fullName>
    </recommendedName>
</protein>
<dbReference type="AlphaFoldDB" id="K7RMW6"/>
<accession>K7RMW6</accession>
<sequence>MDVSMVAQVGQDVMLAAHNAVASVPLEVPNPGDGTAPPGFAKFTSIMSWSKWVSLGVLVVALIIQGASMGFQSRRGQGGEHAGALGWIMGGVMLVSAAWSIVGFLV</sequence>
<dbReference type="EMBL" id="CP003493">
    <property type="protein sequence ID" value="AFV89289.1"/>
    <property type="molecule type" value="Genomic_DNA"/>
</dbReference>
<gene>
    <name evidence="2" type="ordered locus">PACID_14750</name>
</gene>
<dbReference type="PATRIC" id="fig|1171373.8.peg.1462"/>
<keyword evidence="1" id="KW-1133">Transmembrane helix</keyword>
<keyword evidence="1" id="KW-0472">Membrane</keyword>
<dbReference type="RefSeq" id="WP_015070196.1">
    <property type="nucleotide sequence ID" value="NC_019395.1"/>
</dbReference>
<proteinExistence type="predicted"/>
<evidence type="ECO:0000256" key="1">
    <source>
        <dbReference type="SAM" id="Phobius"/>
    </source>
</evidence>
<feature type="transmembrane region" description="Helical" evidence="1">
    <location>
        <begin position="83"/>
        <end position="105"/>
    </location>
</feature>